<name>A0A9Q0WCQ8_9ROSI</name>
<keyword evidence="2" id="KW-1185">Reference proteome</keyword>
<comment type="caution">
    <text evidence="1">The sequence shown here is derived from an EMBL/GenBank/DDBJ whole genome shotgun (WGS) entry which is preliminary data.</text>
</comment>
<evidence type="ECO:0000313" key="1">
    <source>
        <dbReference type="EMBL" id="KAJ6764794.1"/>
    </source>
</evidence>
<evidence type="ECO:0000313" key="2">
    <source>
        <dbReference type="Proteomes" id="UP001151752"/>
    </source>
</evidence>
<gene>
    <name evidence="1" type="ORF">OIU74_023630</name>
</gene>
<organism evidence="1 2">
    <name type="scientific">Salix koriyanagi</name>
    <dbReference type="NCBI Taxonomy" id="2511006"/>
    <lineage>
        <taxon>Eukaryota</taxon>
        <taxon>Viridiplantae</taxon>
        <taxon>Streptophyta</taxon>
        <taxon>Embryophyta</taxon>
        <taxon>Tracheophyta</taxon>
        <taxon>Spermatophyta</taxon>
        <taxon>Magnoliopsida</taxon>
        <taxon>eudicotyledons</taxon>
        <taxon>Gunneridae</taxon>
        <taxon>Pentapetalae</taxon>
        <taxon>rosids</taxon>
        <taxon>fabids</taxon>
        <taxon>Malpighiales</taxon>
        <taxon>Salicaceae</taxon>
        <taxon>Saliceae</taxon>
        <taxon>Salix</taxon>
    </lineage>
</organism>
<accession>A0A9Q0WCQ8</accession>
<dbReference type="EMBL" id="JAPFFM010000004">
    <property type="protein sequence ID" value="KAJ6764794.1"/>
    <property type="molecule type" value="Genomic_DNA"/>
</dbReference>
<dbReference type="Proteomes" id="UP001151752">
    <property type="component" value="Chromosome 12"/>
</dbReference>
<dbReference type="AlphaFoldDB" id="A0A9Q0WCQ8"/>
<protein>
    <submittedName>
        <fullName evidence="1">Uncharacterized protein</fullName>
    </submittedName>
</protein>
<reference evidence="1" key="2">
    <citation type="journal article" date="2023" name="Int. J. Mol. Sci.">
        <title>De Novo Assembly and Annotation of 11 Diverse Shrub Willow (Salix) Genomes Reveals Novel Gene Organization in Sex-Linked Regions.</title>
        <authorList>
            <person name="Hyden B."/>
            <person name="Feng K."/>
            <person name="Yates T.B."/>
            <person name="Jawdy S."/>
            <person name="Cereghino C."/>
            <person name="Smart L.B."/>
            <person name="Muchero W."/>
        </authorList>
    </citation>
    <scope>NUCLEOTIDE SEQUENCE</scope>
    <source>
        <tissue evidence="1">Shoot tip</tissue>
    </source>
</reference>
<sequence length="62" mass="7354">MVKMFQFDQRQKSMGLPTSDEMQKQEVLKKFSIRRWISQGQRLHKNGSFCVCCFKIGPRCLL</sequence>
<reference evidence="1" key="1">
    <citation type="submission" date="2022-11" db="EMBL/GenBank/DDBJ databases">
        <authorList>
            <person name="Hyden B.L."/>
            <person name="Feng K."/>
            <person name="Yates T."/>
            <person name="Jawdy S."/>
            <person name="Smart L.B."/>
            <person name="Muchero W."/>
        </authorList>
    </citation>
    <scope>NUCLEOTIDE SEQUENCE</scope>
    <source>
        <tissue evidence="1">Shoot tip</tissue>
    </source>
</reference>
<proteinExistence type="predicted"/>